<organism evidence="3 4">
    <name type="scientific">Craterilacuibacter sinensis</name>
    <dbReference type="NCBI Taxonomy" id="2686017"/>
    <lineage>
        <taxon>Bacteria</taxon>
        <taxon>Pseudomonadati</taxon>
        <taxon>Pseudomonadota</taxon>
        <taxon>Betaproteobacteria</taxon>
        <taxon>Neisseriales</taxon>
        <taxon>Neisseriaceae</taxon>
        <taxon>Craterilacuibacter</taxon>
    </lineage>
</organism>
<evidence type="ECO:0000313" key="3">
    <source>
        <dbReference type="EMBL" id="MXR37717.1"/>
    </source>
</evidence>
<dbReference type="InterPro" id="IPR025746">
    <property type="entry name" value="PilX_N_dom"/>
</dbReference>
<accession>A0A845BM37</accession>
<protein>
    <recommendedName>
        <fullName evidence="5">Type IV pilus assembly protein PilX</fullName>
    </recommendedName>
</protein>
<dbReference type="EMBL" id="WSSB01000011">
    <property type="protein sequence ID" value="MXR37717.1"/>
    <property type="molecule type" value="Genomic_DNA"/>
</dbReference>
<feature type="domain" description="Type 4 fimbrial biogenesis protein PilX N-terminal" evidence="2">
    <location>
        <begin position="8"/>
        <end position="57"/>
    </location>
</feature>
<name>A0A845BM37_9NEIS</name>
<proteinExistence type="predicted"/>
<gene>
    <name evidence="3" type="ORF">GQF02_12105</name>
</gene>
<dbReference type="InterPro" id="IPR025205">
    <property type="entry name" value="PilX/PilW_C"/>
</dbReference>
<sequence length="172" mass="18737">MNTLNPQRGMALLVVLVFLLLLAMLGLYAVQDSVLQEKMAGNSRNRSLAFEAAETALHHGERDYLQWKDQTFAAERNTCSGGLCDAATTAPNDAAYWQDDARWQASNSLSLPEDAPLPHLAAQPRYRIERLLASNGQPDGRYRITASATGGEGKARVVLQALFEPCVEGSSC</sequence>
<dbReference type="AlphaFoldDB" id="A0A845BM37"/>
<keyword evidence="4" id="KW-1185">Reference proteome</keyword>
<evidence type="ECO:0000259" key="1">
    <source>
        <dbReference type="Pfam" id="PF13681"/>
    </source>
</evidence>
<evidence type="ECO:0000259" key="2">
    <source>
        <dbReference type="Pfam" id="PF14341"/>
    </source>
</evidence>
<reference evidence="3 4" key="1">
    <citation type="submission" date="2019-12" db="EMBL/GenBank/DDBJ databases">
        <title>Neisseriaceae gen. nov. sp. Genome sequencing and assembly.</title>
        <authorList>
            <person name="Liu Z."/>
            <person name="Li A."/>
        </authorList>
    </citation>
    <scope>NUCLEOTIDE SEQUENCE [LARGE SCALE GENOMIC DNA]</scope>
    <source>
        <strain evidence="3 4">B2N2-7</strain>
    </source>
</reference>
<dbReference type="RefSeq" id="WP_160797476.1">
    <property type="nucleotide sequence ID" value="NZ_WSSB01000011.1"/>
</dbReference>
<dbReference type="Pfam" id="PF13681">
    <property type="entry name" value="PilX"/>
    <property type="match status" value="1"/>
</dbReference>
<evidence type="ECO:0000313" key="4">
    <source>
        <dbReference type="Proteomes" id="UP000467214"/>
    </source>
</evidence>
<evidence type="ECO:0008006" key="5">
    <source>
        <dbReference type="Google" id="ProtNLM"/>
    </source>
</evidence>
<feature type="domain" description="PilX/PilW C-terminal" evidence="1">
    <location>
        <begin position="81"/>
        <end position="163"/>
    </location>
</feature>
<dbReference type="Proteomes" id="UP000467214">
    <property type="component" value="Unassembled WGS sequence"/>
</dbReference>
<dbReference type="Pfam" id="PF14341">
    <property type="entry name" value="PilX_N"/>
    <property type="match status" value="1"/>
</dbReference>
<comment type="caution">
    <text evidence="3">The sequence shown here is derived from an EMBL/GenBank/DDBJ whole genome shotgun (WGS) entry which is preliminary data.</text>
</comment>